<proteinExistence type="predicted"/>
<feature type="transmembrane region" description="Helical" evidence="5">
    <location>
        <begin position="172"/>
        <end position="193"/>
    </location>
</feature>
<protein>
    <submittedName>
        <fullName evidence="7">FUSC family protein</fullName>
    </submittedName>
</protein>
<evidence type="ECO:0000313" key="7">
    <source>
        <dbReference type="EMBL" id="QPE05715.1"/>
    </source>
</evidence>
<evidence type="ECO:0000256" key="2">
    <source>
        <dbReference type="ARBA" id="ARBA00022692"/>
    </source>
</evidence>
<dbReference type="Proteomes" id="UP000594480">
    <property type="component" value="Chromosome"/>
</dbReference>
<keyword evidence="8" id="KW-1185">Reference proteome</keyword>
<dbReference type="GO" id="GO:0016020">
    <property type="term" value="C:membrane"/>
    <property type="evidence" value="ECO:0007669"/>
    <property type="project" value="UniProtKB-SubCell"/>
</dbReference>
<evidence type="ECO:0000256" key="1">
    <source>
        <dbReference type="ARBA" id="ARBA00004141"/>
    </source>
</evidence>
<comment type="subcellular location">
    <subcellularLocation>
        <location evidence="1">Membrane</location>
        <topology evidence="1">Multi-pass membrane protein</topology>
    </subcellularLocation>
</comment>
<feature type="transmembrane region" description="Helical" evidence="5">
    <location>
        <begin position="49"/>
        <end position="71"/>
    </location>
</feature>
<evidence type="ECO:0000256" key="3">
    <source>
        <dbReference type="ARBA" id="ARBA00022989"/>
    </source>
</evidence>
<feature type="transmembrane region" description="Helical" evidence="5">
    <location>
        <begin position="296"/>
        <end position="317"/>
    </location>
</feature>
<organism evidence="7 8">
    <name type="scientific">Microbacterium schleiferi</name>
    <dbReference type="NCBI Taxonomy" id="69362"/>
    <lineage>
        <taxon>Bacteria</taxon>
        <taxon>Bacillati</taxon>
        <taxon>Actinomycetota</taxon>
        <taxon>Actinomycetes</taxon>
        <taxon>Micrococcales</taxon>
        <taxon>Microbacteriaceae</taxon>
        <taxon>Microbacterium</taxon>
    </lineage>
</organism>
<feature type="transmembrane region" description="Helical" evidence="5">
    <location>
        <begin position="78"/>
        <end position="98"/>
    </location>
</feature>
<feature type="transmembrane region" description="Helical" evidence="5">
    <location>
        <begin position="134"/>
        <end position="157"/>
    </location>
</feature>
<dbReference type="InterPro" id="IPR049453">
    <property type="entry name" value="Memb_transporter_dom"/>
</dbReference>
<reference evidence="7 8" key="1">
    <citation type="submission" date="2020-11" db="EMBL/GenBank/DDBJ databases">
        <title>Amino acid is mineralized and recycled by bacteria in oceanic microbiome.</title>
        <authorList>
            <person name="Zheng L.Y."/>
        </authorList>
    </citation>
    <scope>NUCLEOTIDE SEQUENCE [LARGE SCALE GENOMIC DNA]</scope>
    <source>
        <strain evidence="7 8">A32-1</strain>
    </source>
</reference>
<keyword evidence="4 5" id="KW-0472">Membrane</keyword>
<evidence type="ECO:0000256" key="5">
    <source>
        <dbReference type="SAM" id="Phobius"/>
    </source>
</evidence>
<dbReference type="RefSeq" id="WP_195693726.1">
    <property type="nucleotide sequence ID" value="NZ_CP064760.1"/>
</dbReference>
<dbReference type="EMBL" id="CP064760">
    <property type="protein sequence ID" value="QPE05715.1"/>
    <property type="molecule type" value="Genomic_DNA"/>
</dbReference>
<dbReference type="Pfam" id="PF13515">
    <property type="entry name" value="FUSC_2"/>
    <property type="match status" value="1"/>
</dbReference>
<feature type="domain" description="Integral membrane bound transporter" evidence="6">
    <location>
        <begin position="191"/>
        <end position="296"/>
    </location>
</feature>
<accession>A0A7S8N0E9</accession>
<keyword evidence="2 5" id="KW-0812">Transmembrane</keyword>
<keyword evidence="3 5" id="KW-1133">Transmembrane helix</keyword>
<feature type="transmembrane region" description="Helical" evidence="5">
    <location>
        <begin position="244"/>
        <end position="260"/>
    </location>
</feature>
<dbReference type="KEGG" id="msf:IT882_06960"/>
<evidence type="ECO:0000313" key="8">
    <source>
        <dbReference type="Proteomes" id="UP000594480"/>
    </source>
</evidence>
<sequence>MPGTRRMLRLSLLAIVAALPALVTAFSPWAGATGTLVLSLLPVLGVATAGVRPMLTVAGAATATVLIALLLVQTGPLLPWLGTALVVVLALAASPLVAAGRASTGALVIVLAAHLMAVPDAASAPFRGLGPLGVALALAVLVAFATLWAIGVIALALRQVKIPRSAVPPPTLPYTLLLAALAGAFTFVTLMWFRETNAWWSVLTVAVVLQPTGKRTLSRLAARVGGTVLGGSVALTLAVALPPGLLGLVGGLAALATAIVKLTAQPYWVYASTLTVTIVMTSFAPQQVLAGDALRVGITVGTALVTAAVAAVVARALPARPR</sequence>
<dbReference type="AlphaFoldDB" id="A0A7S8N0E9"/>
<evidence type="ECO:0000256" key="4">
    <source>
        <dbReference type="ARBA" id="ARBA00023136"/>
    </source>
</evidence>
<evidence type="ECO:0000259" key="6">
    <source>
        <dbReference type="Pfam" id="PF13515"/>
    </source>
</evidence>
<gene>
    <name evidence="7" type="ORF">IT882_06960</name>
</gene>
<feature type="transmembrane region" description="Helical" evidence="5">
    <location>
        <begin position="267"/>
        <end position="284"/>
    </location>
</feature>
<name>A0A7S8N0E9_9MICO</name>